<dbReference type="PANTHER" id="PTHR30346">
    <property type="entry name" value="TRANSCRIPTIONAL DUAL REGULATOR HCAR-RELATED"/>
    <property type="match status" value="1"/>
</dbReference>
<dbReference type="CDD" id="cd05466">
    <property type="entry name" value="PBP2_LTTR_substrate"/>
    <property type="match status" value="1"/>
</dbReference>
<evidence type="ECO:0000256" key="2">
    <source>
        <dbReference type="ARBA" id="ARBA00023015"/>
    </source>
</evidence>
<dbReference type="STRING" id="162209.IJ22_06810"/>
<dbReference type="PANTHER" id="PTHR30346:SF28">
    <property type="entry name" value="HTH-TYPE TRANSCRIPTIONAL REGULATOR CYNR"/>
    <property type="match status" value="1"/>
</dbReference>
<dbReference type="Pfam" id="PF03466">
    <property type="entry name" value="LysR_substrate"/>
    <property type="match status" value="1"/>
</dbReference>
<keyword evidence="4" id="KW-0804">Transcription</keyword>
<reference evidence="7" key="1">
    <citation type="submission" date="2015-12" db="EMBL/GenBank/DDBJ databases">
        <title>Complete genome sequences of two moderately thermophilic Paenibacillus species.</title>
        <authorList>
            <person name="Butler R.III."/>
            <person name="Wang J."/>
            <person name="Stark B.C."/>
            <person name="Pombert J.-F."/>
        </authorList>
    </citation>
    <scope>NUCLEOTIDE SEQUENCE [LARGE SCALE GENOMIC DNA]</scope>
    <source>
        <strain evidence="7">32O-Y</strain>
    </source>
</reference>
<dbReference type="KEGG" id="pnp:IJ22_06810"/>
<feature type="domain" description="LysR substrate-binding" evidence="5">
    <location>
        <begin position="10"/>
        <end position="184"/>
    </location>
</feature>
<dbReference type="AlphaFoldDB" id="A0A0U2W6N7"/>
<dbReference type="SUPFAM" id="SSF53850">
    <property type="entry name" value="Periplasmic binding protein-like II"/>
    <property type="match status" value="1"/>
</dbReference>
<evidence type="ECO:0000313" key="7">
    <source>
        <dbReference type="Proteomes" id="UP000061660"/>
    </source>
</evidence>
<reference evidence="6 7" key="2">
    <citation type="journal article" date="2016" name="Genome Announc.">
        <title>Complete Genome Sequences of Two Interactive Moderate Thermophiles, Paenibacillus napthalenovorans 32O-Y and Paenibacillus sp. 32O-W.</title>
        <authorList>
            <person name="Butler R.R.III."/>
            <person name="Wang J."/>
            <person name="Stark B.C."/>
            <person name="Pombert J.F."/>
        </authorList>
    </citation>
    <scope>NUCLEOTIDE SEQUENCE [LARGE SCALE GENOMIC DNA]</scope>
    <source>
        <strain evidence="6 7">32O-Y</strain>
    </source>
</reference>
<keyword evidence="2" id="KW-0805">Transcription regulation</keyword>
<dbReference type="Proteomes" id="UP000061660">
    <property type="component" value="Chromosome"/>
</dbReference>
<comment type="similarity">
    <text evidence="1">Belongs to the LysR transcriptional regulatory family.</text>
</comment>
<keyword evidence="3" id="KW-0238">DNA-binding</keyword>
<dbReference type="InterPro" id="IPR005119">
    <property type="entry name" value="LysR_subst-bd"/>
</dbReference>
<evidence type="ECO:0000256" key="3">
    <source>
        <dbReference type="ARBA" id="ARBA00023125"/>
    </source>
</evidence>
<evidence type="ECO:0000259" key="5">
    <source>
        <dbReference type="Pfam" id="PF03466"/>
    </source>
</evidence>
<protein>
    <submittedName>
        <fullName evidence="6">LysR family transcriptional regulator</fullName>
    </submittedName>
</protein>
<gene>
    <name evidence="6" type="ORF">IJ22_06810</name>
</gene>
<dbReference type="GO" id="GO:0032993">
    <property type="term" value="C:protein-DNA complex"/>
    <property type="evidence" value="ECO:0007669"/>
    <property type="project" value="TreeGrafter"/>
</dbReference>
<sequence length="199" mass="22067">MAALSGFMPILVKTIVELKKVAPNIQTSIIEMASQDVVNEIQNDRLDIGLIVYSGRVMNAAKGLLFEPMLPGEFVLVTGRTSPLASLRSIKPDVLLQHPMVLYHDNYLLQFKDRLMAEYGRINLLFVSNNLDALDQAMIEEHAVAIGLDFSLGQDPLVDNGDLVVLELDMNKPSLQIGWVYPQKISRNETITVHGIGEP</sequence>
<dbReference type="Gene3D" id="3.40.190.10">
    <property type="entry name" value="Periplasmic binding protein-like II"/>
    <property type="match status" value="2"/>
</dbReference>
<evidence type="ECO:0000256" key="4">
    <source>
        <dbReference type="ARBA" id="ARBA00023163"/>
    </source>
</evidence>
<dbReference type="GO" id="GO:0003700">
    <property type="term" value="F:DNA-binding transcription factor activity"/>
    <property type="evidence" value="ECO:0007669"/>
    <property type="project" value="TreeGrafter"/>
</dbReference>
<evidence type="ECO:0000256" key="1">
    <source>
        <dbReference type="ARBA" id="ARBA00009437"/>
    </source>
</evidence>
<name>A0A0U2W6N7_9BACL</name>
<evidence type="ECO:0000313" key="6">
    <source>
        <dbReference type="EMBL" id="ALS21066.1"/>
    </source>
</evidence>
<dbReference type="GO" id="GO:0003677">
    <property type="term" value="F:DNA binding"/>
    <property type="evidence" value="ECO:0007669"/>
    <property type="project" value="UniProtKB-KW"/>
</dbReference>
<dbReference type="PATRIC" id="fig|162209.4.peg.721"/>
<accession>A0A0U2W6N7</accession>
<organism evidence="6 7">
    <name type="scientific">Paenibacillus naphthalenovorans</name>
    <dbReference type="NCBI Taxonomy" id="162209"/>
    <lineage>
        <taxon>Bacteria</taxon>
        <taxon>Bacillati</taxon>
        <taxon>Bacillota</taxon>
        <taxon>Bacilli</taxon>
        <taxon>Bacillales</taxon>
        <taxon>Paenibacillaceae</taxon>
        <taxon>Paenibacillus</taxon>
    </lineage>
</organism>
<proteinExistence type="inferred from homology"/>
<keyword evidence="7" id="KW-1185">Reference proteome</keyword>
<dbReference type="EMBL" id="CP013652">
    <property type="protein sequence ID" value="ALS21066.1"/>
    <property type="molecule type" value="Genomic_DNA"/>
</dbReference>